<organism evidence="1 2">
    <name type="scientific">Rattus norvegicus</name>
    <name type="common">Rat</name>
    <dbReference type="NCBI Taxonomy" id="10116"/>
    <lineage>
        <taxon>Eukaryota</taxon>
        <taxon>Metazoa</taxon>
        <taxon>Chordata</taxon>
        <taxon>Craniata</taxon>
        <taxon>Vertebrata</taxon>
        <taxon>Euteleostomi</taxon>
        <taxon>Mammalia</taxon>
        <taxon>Eutheria</taxon>
        <taxon>Euarchontoglires</taxon>
        <taxon>Glires</taxon>
        <taxon>Rodentia</taxon>
        <taxon>Myomorpha</taxon>
        <taxon>Muroidea</taxon>
        <taxon>Muridae</taxon>
        <taxon>Murinae</taxon>
        <taxon>Rattus</taxon>
    </lineage>
</organism>
<protein>
    <submittedName>
        <fullName evidence="1">Eukaryotic translation initiation factor 1A, isoform CRA_b</fullName>
    </submittedName>
</protein>
<keyword evidence="1" id="KW-0396">Initiation factor</keyword>
<sequence>MSHLVPVTLPEHRITISTFALASRSGHEVPMEI</sequence>
<name>A6IWW3_RAT</name>
<dbReference type="EMBL" id="CH473971">
    <property type="protein sequence ID" value="EDM14391.1"/>
    <property type="molecule type" value="Genomic_DNA"/>
</dbReference>
<dbReference type="RGD" id="1306331">
    <property type="gene designation" value="Eif1a"/>
</dbReference>
<accession>A6IWW3</accession>
<dbReference type="GO" id="GO:0003743">
    <property type="term" value="F:translation initiation factor activity"/>
    <property type="evidence" value="ECO:0007669"/>
    <property type="project" value="UniProtKB-KW"/>
</dbReference>
<dbReference type="AlphaFoldDB" id="A6IWW3"/>
<proteinExistence type="predicted"/>
<gene>
    <name evidence="1 3" type="primary">Eif1a</name>
    <name evidence="1" type="ORF">rCG_46753</name>
</gene>
<dbReference type="Proteomes" id="UP000234681">
    <property type="component" value="Chromosome 18"/>
</dbReference>
<evidence type="ECO:0000313" key="2">
    <source>
        <dbReference type="Proteomes" id="UP000234681"/>
    </source>
</evidence>
<evidence type="ECO:0000313" key="1">
    <source>
        <dbReference type="EMBL" id="EDM14391.1"/>
    </source>
</evidence>
<reference evidence="2" key="1">
    <citation type="submission" date="2005-09" db="EMBL/GenBank/DDBJ databases">
        <authorList>
            <person name="Mural R.J."/>
            <person name="Li P.W."/>
            <person name="Adams M.D."/>
            <person name="Amanatides P.G."/>
            <person name="Baden-Tillson H."/>
            <person name="Barnstead M."/>
            <person name="Chin S.H."/>
            <person name="Dew I."/>
            <person name="Evans C.A."/>
            <person name="Ferriera S."/>
            <person name="Flanigan M."/>
            <person name="Fosler C."/>
            <person name="Glodek A."/>
            <person name="Gu Z."/>
            <person name="Holt R.A."/>
            <person name="Jennings D."/>
            <person name="Kraft C.L."/>
            <person name="Lu F."/>
            <person name="Nguyen T."/>
            <person name="Nusskern D.R."/>
            <person name="Pfannkoch C.M."/>
            <person name="Sitter C."/>
            <person name="Sutton G.G."/>
            <person name="Venter J.C."/>
            <person name="Wang Z."/>
            <person name="Woodage T."/>
            <person name="Zheng X.H."/>
            <person name="Zhong F."/>
        </authorList>
    </citation>
    <scope>NUCLEOTIDE SEQUENCE [LARGE SCALE GENOMIC DNA]</scope>
    <source>
        <strain>BN</strain>
        <strain evidence="2">Sprague-Dawley</strain>
    </source>
</reference>
<evidence type="ECO:0000313" key="3">
    <source>
        <dbReference type="RGD" id="1306331"/>
    </source>
</evidence>
<dbReference type="OrthoDB" id="274995at2759"/>
<keyword evidence="1" id="KW-0648">Protein biosynthesis</keyword>